<keyword evidence="10 13" id="KW-0472">Membrane</keyword>
<evidence type="ECO:0000256" key="13">
    <source>
        <dbReference type="SAM" id="Phobius"/>
    </source>
</evidence>
<evidence type="ECO:0000256" key="1">
    <source>
        <dbReference type="ARBA" id="ARBA00004141"/>
    </source>
</evidence>
<evidence type="ECO:0000256" key="9">
    <source>
        <dbReference type="ARBA" id="ARBA00023065"/>
    </source>
</evidence>
<evidence type="ECO:0000256" key="7">
    <source>
        <dbReference type="ARBA" id="ARBA00022882"/>
    </source>
</evidence>
<keyword evidence="6" id="KW-0106">Calcium</keyword>
<evidence type="ECO:0000256" key="5">
    <source>
        <dbReference type="ARBA" id="ARBA00022692"/>
    </source>
</evidence>
<evidence type="ECO:0000313" key="15">
    <source>
        <dbReference type="EMBL" id="OLP87411.1"/>
    </source>
</evidence>
<comment type="caution">
    <text evidence="15">The sequence shown here is derived from an EMBL/GenBank/DDBJ whole genome shotgun (WGS) entry which is preliminary data.</text>
</comment>
<feature type="transmembrane region" description="Helical" evidence="13">
    <location>
        <begin position="115"/>
        <end position="138"/>
    </location>
</feature>
<sequence>MGLWEVLIINPNMEFIETVNKSYQDGPEMPTTGRRNSVQRKSFHALQYLAAGSAGTHASLDTLVNTGIRSTSEPEITPARQMWQDLVALCQINPLGKAKARTDGRYSDPVELDRLWFEAFFGFIIVTNSIFIAAQIEMAAAAPGVAQPEIFFILATIYTWFFTVELVLRFLAGGPRILCEEEWAWLLVDIVVVASSLLEFILEMMLRAEVGSNAQQANVSTSMRLVRVLRVAKITRAIRIVRLVKFIRSLKTLLYCIGRTLRAMLWSGVLLILIMFLFSLVFTDVCTESVAALSETQLKTSYLYFRFGSLEDSMHTLFASITGGLTWSEVSDALAEVDGVWRLVFEAYIAFCLFAVLNVMTGVFCQSAIESAERDHELILQNVAQEKQKYFRAVRRLFSQLDRNEDGGTDVFMVCATLPQ</sequence>
<feature type="transmembrane region" description="Helical" evidence="13">
    <location>
        <begin position="263"/>
        <end position="282"/>
    </location>
</feature>
<feature type="transmembrane region" description="Helical" evidence="13">
    <location>
        <begin position="183"/>
        <end position="202"/>
    </location>
</feature>
<keyword evidence="2" id="KW-0813">Transport</keyword>
<evidence type="ECO:0000256" key="6">
    <source>
        <dbReference type="ARBA" id="ARBA00022837"/>
    </source>
</evidence>
<reference evidence="15 16" key="1">
    <citation type="submission" date="2016-02" db="EMBL/GenBank/DDBJ databases">
        <title>Genome analysis of coral dinoflagellate symbionts highlights evolutionary adaptations to a symbiotic lifestyle.</title>
        <authorList>
            <person name="Aranda M."/>
            <person name="Li Y."/>
            <person name="Liew Y.J."/>
            <person name="Baumgarten S."/>
            <person name="Simakov O."/>
            <person name="Wilson M."/>
            <person name="Piel J."/>
            <person name="Ashoor H."/>
            <person name="Bougouffa S."/>
            <person name="Bajic V.B."/>
            <person name="Ryu T."/>
            <person name="Ravasi T."/>
            <person name="Bayer T."/>
            <person name="Micklem G."/>
            <person name="Kim H."/>
            <person name="Bhak J."/>
            <person name="Lajeunesse T.C."/>
            <person name="Voolstra C.R."/>
        </authorList>
    </citation>
    <scope>NUCLEOTIDE SEQUENCE [LARGE SCALE GENOMIC DNA]</scope>
    <source>
        <strain evidence="15 16">CCMP2467</strain>
    </source>
</reference>
<keyword evidence="5 13" id="KW-0812">Transmembrane</keyword>
<evidence type="ECO:0000256" key="12">
    <source>
        <dbReference type="ARBA" id="ARBA00023303"/>
    </source>
</evidence>
<gene>
    <name evidence="15" type="ORF">AK812_SmicGene31355</name>
</gene>
<dbReference type="InterPro" id="IPR050599">
    <property type="entry name" value="VDCC_alpha-1_subunit"/>
</dbReference>
<comment type="subcellular location">
    <subcellularLocation>
        <location evidence="1">Membrane</location>
        <topology evidence="1">Multi-pass membrane protein</topology>
    </subcellularLocation>
</comment>
<keyword evidence="4" id="KW-0107">Calcium channel</keyword>
<keyword evidence="7" id="KW-0851">Voltage-gated channel</keyword>
<feature type="domain" description="Ion transport" evidence="14">
    <location>
        <begin position="116"/>
        <end position="364"/>
    </location>
</feature>
<dbReference type="Gene3D" id="1.20.120.350">
    <property type="entry name" value="Voltage-gated potassium channels. Chain C"/>
    <property type="match status" value="1"/>
</dbReference>
<name>A0A1Q9CWV9_SYMMI</name>
<keyword evidence="12" id="KW-0407">Ion channel</keyword>
<keyword evidence="9" id="KW-0406">Ion transport</keyword>
<feature type="transmembrane region" description="Helical" evidence="13">
    <location>
        <begin position="347"/>
        <end position="369"/>
    </location>
</feature>
<dbReference type="Pfam" id="PF00520">
    <property type="entry name" value="Ion_trans"/>
    <property type="match status" value="1"/>
</dbReference>
<dbReference type="SUPFAM" id="SSF81324">
    <property type="entry name" value="Voltage-gated potassium channels"/>
    <property type="match status" value="1"/>
</dbReference>
<dbReference type="GO" id="GO:0008331">
    <property type="term" value="F:high voltage-gated calcium channel activity"/>
    <property type="evidence" value="ECO:0007669"/>
    <property type="project" value="TreeGrafter"/>
</dbReference>
<protein>
    <submittedName>
        <fullName evidence="15">Putative voltage-dependent N-type calcium channel subunit alpha-1B</fullName>
    </submittedName>
</protein>
<keyword evidence="16" id="KW-1185">Reference proteome</keyword>
<evidence type="ECO:0000256" key="11">
    <source>
        <dbReference type="ARBA" id="ARBA00023180"/>
    </source>
</evidence>
<evidence type="ECO:0000256" key="10">
    <source>
        <dbReference type="ARBA" id="ARBA00023136"/>
    </source>
</evidence>
<dbReference type="GO" id="GO:0005891">
    <property type="term" value="C:voltage-gated calcium channel complex"/>
    <property type="evidence" value="ECO:0007669"/>
    <property type="project" value="TreeGrafter"/>
</dbReference>
<dbReference type="Gene3D" id="1.10.287.70">
    <property type="match status" value="1"/>
</dbReference>
<keyword evidence="11" id="KW-0325">Glycoprotein</keyword>
<dbReference type="EMBL" id="LSRX01000861">
    <property type="protein sequence ID" value="OLP87411.1"/>
    <property type="molecule type" value="Genomic_DNA"/>
</dbReference>
<proteinExistence type="predicted"/>
<feature type="transmembrane region" description="Helical" evidence="13">
    <location>
        <begin position="150"/>
        <end position="171"/>
    </location>
</feature>
<dbReference type="PANTHER" id="PTHR45628:SF7">
    <property type="entry name" value="VOLTAGE-DEPENDENT CALCIUM CHANNEL TYPE A SUBUNIT ALPHA-1"/>
    <property type="match status" value="1"/>
</dbReference>
<organism evidence="15 16">
    <name type="scientific">Symbiodinium microadriaticum</name>
    <name type="common">Dinoflagellate</name>
    <name type="synonym">Zooxanthella microadriatica</name>
    <dbReference type="NCBI Taxonomy" id="2951"/>
    <lineage>
        <taxon>Eukaryota</taxon>
        <taxon>Sar</taxon>
        <taxon>Alveolata</taxon>
        <taxon>Dinophyceae</taxon>
        <taxon>Suessiales</taxon>
        <taxon>Symbiodiniaceae</taxon>
        <taxon>Symbiodinium</taxon>
    </lineage>
</organism>
<dbReference type="OrthoDB" id="6282829at2759"/>
<evidence type="ECO:0000256" key="8">
    <source>
        <dbReference type="ARBA" id="ARBA00022989"/>
    </source>
</evidence>
<dbReference type="AlphaFoldDB" id="A0A1Q9CWV9"/>
<keyword evidence="8 13" id="KW-1133">Transmembrane helix</keyword>
<dbReference type="InterPro" id="IPR005821">
    <property type="entry name" value="Ion_trans_dom"/>
</dbReference>
<dbReference type="InterPro" id="IPR027359">
    <property type="entry name" value="Volt_channel_dom_sf"/>
</dbReference>
<evidence type="ECO:0000256" key="3">
    <source>
        <dbReference type="ARBA" id="ARBA00022568"/>
    </source>
</evidence>
<evidence type="ECO:0000259" key="14">
    <source>
        <dbReference type="Pfam" id="PF00520"/>
    </source>
</evidence>
<dbReference type="GO" id="GO:0098703">
    <property type="term" value="P:calcium ion import across plasma membrane"/>
    <property type="evidence" value="ECO:0007669"/>
    <property type="project" value="TreeGrafter"/>
</dbReference>
<keyword evidence="3" id="KW-0109">Calcium transport</keyword>
<evidence type="ECO:0000256" key="2">
    <source>
        <dbReference type="ARBA" id="ARBA00022448"/>
    </source>
</evidence>
<evidence type="ECO:0000313" key="16">
    <source>
        <dbReference type="Proteomes" id="UP000186817"/>
    </source>
</evidence>
<accession>A0A1Q9CWV9</accession>
<evidence type="ECO:0000256" key="4">
    <source>
        <dbReference type="ARBA" id="ARBA00022673"/>
    </source>
</evidence>
<dbReference type="Proteomes" id="UP000186817">
    <property type="component" value="Unassembled WGS sequence"/>
</dbReference>
<dbReference type="PANTHER" id="PTHR45628">
    <property type="entry name" value="VOLTAGE-DEPENDENT CALCIUM CHANNEL TYPE A SUBUNIT ALPHA-1"/>
    <property type="match status" value="1"/>
</dbReference>